<keyword evidence="2" id="KW-0677">Repeat</keyword>
<dbReference type="RefSeq" id="XP_035546943.1">
    <property type="nucleotide sequence ID" value="XM_035691050.1"/>
</dbReference>
<feature type="compositionally biased region" description="Basic and acidic residues" evidence="3">
    <location>
        <begin position="1297"/>
        <end position="1306"/>
    </location>
</feature>
<dbReference type="OrthoDB" id="1936883at2759"/>
<dbReference type="Gramene" id="Jr06_04880_p1">
    <property type="protein sequence ID" value="cds.Jr06_04880_p1"/>
    <property type="gene ID" value="Jr06_04880"/>
</dbReference>
<accession>A0A6P9ESU6</accession>
<keyword evidence="1" id="KW-0433">Leucine-rich repeat</keyword>
<feature type="region of interest" description="Disordered" evidence="3">
    <location>
        <begin position="1279"/>
        <end position="1306"/>
    </location>
</feature>
<organism evidence="4 5">
    <name type="scientific">Juglans regia</name>
    <name type="common">English walnut</name>
    <dbReference type="NCBI Taxonomy" id="51240"/>
    <lineage>
        <taxon>Eukaryota</taxon>
        <taxon>Viridiplantae</taxon>
        <taxon>Streptophyta</taxon>
        <taxon>Embryophyta</taxon>
        <taxon>Tracheophyta</taxon>
        <taxon>Spermatophyta</taxon>
        <taxon>Magnoliopsida</taxon>
        <taxon>eudicotyledons</taxon>
        <taxon>Gunneridae</taxon>
        <taxon>Pentapetalae</taxon>
        <taxon>rosids</taxon>
        <taxon>fabids</taxon>
        <taxon>Fagales</taxon>
        <taxon>Juglandaceae</taxon>
        <taxon>Juglans</taxon>
    </lineage>
</organism>
<proteinExistence type="predicted"/>
<sequence>MIAGPSRLFLFHIPRDFFTDKLNQRSKIRASFGTNNQNMEVVMCGIRLVYEQDLEGLVHTIVGCVLRSPDSHHQSFLRSFENQANNLPNHVYEAVSSECNPVLLEESRAGSFGYFSTERTNQFLKKLQSNSEEENDDLFEKCLTQIITGRVSKDLSSNVINVGAEYLNEFSKGDHVKASLVNLVLNHFQDTHINRFHPYNNCFLQSEIPEYFCCHGGSSVPFPLPQNLNKNSDWIGIALCVVFTVNKNNEPLIHHDNDPADSEISYILGCTLTSNTGLEMMISHFVINKFGNNSFIWVSYIPRASFSKSLNECDHLRASFYGTGSQGLILQKCGHQLVYLDNMAEFVGTIAQCAATCPRYSRLINHQAQCAQCRIDDQEETNISDSSDDELSTRTRIKEKSGNHLSILNQKIRKCMKFLHNPRKEFDFLFACDHCFPPISEIPYFLTYQDRGPSVKIELPTNMHNDSEWEGLLICASFTSQENEVEFLESLESEIPHHLICFFETNIDSLKPIHEYRTAKQEFKYWLHLHGFVWLFYIPIKWLPERIQCCNHIEVSIMSDWPGWIVNNCGLRFLSTQDLEEFMHLLLHFQVSFFDNWGLFHKEIVEQDCTLSNQTDQGCTSMDSGLASNVESHPTSAENQAYTLETSTIFHKRNFETLFSTLFEGLQNDYHGYFFPKGEIPPWFNNRNDGPSIEIQLPPNLYNNESWMGFAVCAVLSCPADSRNNSNPKTLAGCILHLDSNEGCLKPDLVQRFILRSSNQLLVVHYVSPTILPNKLNQWNHVKAIVKCNIPSVETQMCGIRLMYEQDVEGFVQAMAECAVVVPNNQYGNYYLSYLKKLDFLKTRGNRTKFRERNFYSGHSPVIERRLQSLPKPPSICKLSNERVSNSTASGNGVEIVLPPGYLDCTSDSVFSLKTDFEYFLQKDFEVTVFNLFSTSCMSTAILPQTKVPEWFNHQSKGAFVNIQLPPNVMNDRNWMGLALCATFSIHDDQHSTYLSREDPNSNVSPELICILDIDLGGFERLPVLSLTKEKCMWFYLRGFLWLVYIPHGRLRDGLCSPCSQIKAFFGSNCPNLTVQNCSLRPLYCQDMEEFEQTYLKCFTPPYQYQNREAFHRNFEYSSCFLPCGITEWFSYHSNNPSVGFELPPNFYNDNNWLGLAMCASFWVYEDDKAAHVKMLDLGNPHYLLCLLDTDISSVEPDLHSHRPFTEEEIKLVHQGEIMWLSFIPKGSLPEWLNQCTRIEASIASDCPSLRVHKCGFRLLYLHDEAEFKETIRHCNKQNRHKDETTSITRPNFDPTLQDKGKQVVQ</sequence>
<evidence type="ECO:0000313" key="4">
    <source>
        <dbReference type="Proteomes" id="UP000235220"/>
    </source>
</evidence>
<dbReference type="Pfam" id="PF20160">
    <property type="entry name" value="C-JID"/>
    <property type="match status" value="5"/>
</dbReference>
<dbReference type="InterPro" id="IPR045344">
    <property type="entry name" value="C-JID"/>
</dbReference>
<keyword evidence="4" id="KW-1185">Reference proteome</keyword>
<reference evidence="5" key="1">
    <citation type="submission" date="2025-08" db="UniProtKB">
        <authorList>
            <consortium name="RefSeq"/>
        </authorList>
    </citation>
    <scope>IDENTIFICATION</scope>
    <source>
        <tissue evidence="5">Leaves</tissue>
    </source>
</reference>
<dbReference type="Proteomes" id="UP000235220">
    <property type="component" value="Chromosome 6"/>
</dbReference>
<dbReference type="KEGG" id="jre:109019977"/>
<name>A0A6P9ESU6_JUGRE</name>
<protein>
    <submittedName>
        <fullName evidence="5">Uncharacterized protein LOC109019977</fullName>
    </submittedName>
</protein>
<evidence type="ECO:0000256" key="3">
    <source>
        <dbReference type="SAM" id="MobiDB-lite"/>
    </source>
</evidence>
<evidence type="ECO:0000256" key="1">
    <source>
        <dbReference type="ARBA" id="ARBA00022614"/>
    </source>
</evidence>
<evidence type="ECO:0000313" key="5">
    <source>
        <dbReference type="RefSeq" id="XP_035546943.1"/>
    </source>
</evidence>
<evidence type="ECO:0000256" key="2">
    <source>
        <dbReference type="ARBA" id="ARBA00022737"/>
    </source>
</evidence>
<gene>
    <name evidence="5" type="primary">LOC109019977</name>
</gene>
<dbReference type="GeneID" id="109019977"/>